<dbReference type="STRING" id="1121400.SAMN02746065_105147"/>
<organism evidence="5 6">
    <name type="scientific">Desulfocicer vacuolatum DSM 3385</name>
    <dbReference type="NCBI Taxonomy" id="1121400"/>
    <lineage>
        <taxon>Bacteria</taxon>
        <taxon>Pseudomonadati</taxon>
        <taxon>Thermodesulfobacteriota</taxon>
        <taxon>Desulfobacteria</taxon>
        <taxon>Desulfobacterales</taxon>
        <taxon>Desulfobacteraceae</taxon>
        <taxon>Desulfocicer</taxon>
    </lineage>
</organism>
<dbReference type="Pfam" id="PF06253">
    <property type="entry name" value="MTTB"/>
    <property type="match status" value="1"/>
</dbReference>
<keyword evidence="6" id="KW-1185">Reference proteome</keyword>
<dbReference type="InterPro" id="IPR038601">
    <property type="entry name" value="MttB-like_sf"/>
</dbReference>
<evidence type="ECO:0000313" key="5">
    <source>
        <dbReference type="EMBL" id="SMC60882.1"/>
    </source>
</evidence>
<accession>A0A1W2AK41</accession>
<reference evidence="5 6" key="1">
    <citation type="submission" date="2017-04" db="EMBL/GenBank/DDBJ databases">
        <authorList>
            <person name="Afonso C.L."/>
            <person name="Miller P.J."/>
            <person name="Scott M.A."/>
            <person name="Spackman E."/>
            <person name="Goraichik I."/>
            <person name="Dimitrov K.M."/>
            <person name="Suarez D.L."/>
            <person name="Swayne D.E."/>
        </authorList>
    </citation>
    <scope>NUCLEOTIDE SEQUENCE [LARGE SCALE GENOMIC DNA]</scope>
    <source>
        <strain evidence="5 6">DSM 3385</strain>
    </source>
</reference>
<dbReference type="EC" id="2.1.1.-" evidence="4"/>
<evidence type="ECO:0000256" key="1">
    <source>
        <dbReference type="ARBA" id="ARBA00007137"/>
    </source>
</evidence>
<dbReference type="RefSeq" id="WP_084067689.1">
    <property type="nucleotide sequence ID" value="NZ_FWXY01000005.1"/>
</dbReference>
<dbReference type="OrthoDB" id="9815793at2"/>
<dbReference type="InterPro" id="IPR010426">
    <property type="entry name" value="MTTB_MeTrfase"/>
</dbReference>
<dbReference type="AlphaFoldDB" id="A0A1W2AK41"/>
<evidence type="ECO:0000256" key="4">
    <source>
        <dbReference type="PIRNR" id="PIRNR037567"/>
    </source>
</evidence>
<sequence>MSIASSFRVVDKNTLENIHEATLDILSHTGIVFQSSECLEIFKRHGARVQGDIVFIPPEMVEKAIASAPNSFQWEGRNPEKNIIVGKGQKGIHVSLNNGPIYIQDQEKGRRLGTKADLINLYKLAQHSKVCNINGQIPVEPSDVTHPLRYLDIFRQLLTHTDKPLFGYVGTQKEVGQMFDMIKISMGGGDDVLEKKRIGVSLNPLSPLKYDEIPCETLLAYAKHGQPIMILVCAMAGVTSPVNPMGTVTLQNAEILAGLVLSQLINPGTPFIYSPASAIPNMRSASYITGSPESTLINMVGIQLARELYDIPSRCMAGLTDAKDVDCQAGYETMQNYLMLAMAGVNMVNECYGILDAIMTVSYEKFIIDDEIMARAALAVGGIQNFDADYSRKAIQDVGHGGSYLMQPDTMKQCRNFWTPSVSTCDSYEQWEKKGEKDVVTRANETYKEILSQCPDKMISDDIDQDLERYIEAQKS</sequence>
<gene>
    <name evidence="5" type="ORF">SAMN02746065_105147</name>
</gene>
<dbReference type="EMBL" id="FWXY01000005">
    <property type="protein sequence ID" value="SMC60882.1"/>
    <property type="molecule type" value="Genomic_DNA"/>
</dbReference>
<dbReference type="Proteomes" id="UP000192418">
    <property type="component" value="Unassembled WGS sequence"/>
</dbReference>
<keyword evidence="3 4" id="KW-0808">Transferase</keyword>
<dbReference type="Gene3D" id="3.20.20.480">
    <property type="entry name" value="Trimethylamine methyltransferase-like"/>
    <property type="match status" value="1"/>
</dbReference>
<comment type="similarity">
    <text evidence="1 4">Belongs to the trimethylamine methyltransferase family.</text>
</comment>
<evidence type="ECO:0000313" key="6">
    <source>
        <dbReference type="Proteomes" id="UP000192418"/>
    </source>
</evidence>
<proteinExistence type="inferred from homology"/>
<evidence type="ECO:0000256" key="3">
    <source>
        <dbReference type="ARBA" id="ARBA00022679"/>
    </source>
</evidence>
<dbReference type="PIRSF" id="PIRSF037567">
    <property type="entry name" value="MTTB_MeTrfase"/>
    <property type="match status" value="1"/>
</dbReference>
<dbReference type="GO" id="GO:0008168">
    <property type="term" value="F:methyltransferase activity"/>
    <property type="evidence" value="ECO:0007669"/>
    <property type="project" value="UniProtKB-KW"/>
</dbReference>
<evidence type="ECO:0000256" key="2">
    <source>
        <dbReference type="ARBA" id="ARBA00022603"/>
    </source>
</evidence>
<protein>
    <recommendedName>
        <fullName evidence="4">Methyltransferase</fullName>
        <ecNumber evidence="4">2.1.1.-</ecNumber>
    </recommendedName>
</protein>
<dbReference type="GO" id="GO:0015948">
    <property type="term" value="P:methanogenesis"/>
    <property type="evidence" value="ECO:0007669"/>
    <property type="project" value="UniProtKB-UniRule"/>
</dbReference>
<name>A0A1W2AK41_9BACT</name>
<dbReference type="GO" id="GO:0032259">
    <property type="term" value="P:methylation"/>
    <property type="evidence" value="ECO:0007669"/>
    <property type="project" value="UniProtKB-KW"/>
</dbReference>
<keyword evidence="2 5" id="KW-0489">Methyltransferase</keyword>